<dbReference type="PANTHER" id="PTHR16450">
    <property type="entry name" value="RING FINGER PROTEIN 186"/>
    <property type="match status" value="1"/>
</dbReference>
<dbReference type="SMART" id="SM00184">
    <property type="entry name" value="RING"/>
    <property type="match status" value="4"/>
</dbReference>
<dbReference type="OrthoDB" id="10266039at2759"/>
<dbReference type="Pfam" id="PF13445">
    <property type="entry name" value="zf-RING_UBOX"/>
    <property type="match status" value="1"/>
</dbReference>
<dbReference type="PROSITE" id="PS50089">
    <property type="entry name" value="ZF_RING_2"/>
    <property type="match status" value="3"/>
</dbReference>
<feature type="region of interest" description="Disordered" evidence="1">
    <location>
        <begin position="254"/>
        <end position="309"/>
    </location>
</feature>
<dbReference type="EnsemblMetazoa" id="PPA08640.1">
    <property type="protein sequence ID" value="PPA08640.1"/>
    <property type="gene ID" value="WBGene00098194"/>
</dbReference>
<gene>
    <name evidence="2" type="primary">WBGene00098194</name>
</gene>
<dbReference type="Pfam" id="PF13920">
    <property type="entry name" value="zf-C3HC4_3"/>
    <property type="match status" value="1"/>
</dbReference>
<proteinExistence type="predicted"/>
<accession>A0A8R1Y9Q4</accession>
<dbReference type="InterPro" id="IPR027370">
    <property type="entry name" value="Znf-RING_euk"/>
</dbReference>
<dbReference type="SUPFAM" id="SSF57850">
    <property type="entry name" value="RING/U-box"/>
    <property type="match status" value="3"/>
</dbReference>
<dbReference type="InterPro" id="IPR013083">
    <property type="entry name" value="Znf_RING/FYVE/PHD"/>
</dbReference>
<accession>A0A2A6BN27</accession>
<dbReference type="FunFam" id="3.30.40.10:FF:001064">
    <property type="entry name" value="Uncharacterized protein"/>
    <property type="match status" value="1"/>
</dbReference>
<dbReference type="Proteomes" id="UP000005239">
    <property type="component" value="Unassembled WGS sequence"/>
</dbReference>
<dbReference type="InterPro" id="IPR001841">
    <property type="entry name" value="Znf_RING"/>
</dbReference>
<name>A0A2A6BN27_PRIPA</name>
<feature type="compositionally biased region" description="Acidic residues" evidence="1">
    <location>
        <begin position="288"/>
        <end position="308"/>
    </location>
</feature>
<feature type="compositionally biased region" description="Acidic residues" evidence="1">
    <location>
        <begin position="58"/>
        <end position="74"/>
    </location>
</feature>
<evidence type="ECO:0000256" key="1">
    <source>
        <dbReference type="SAM" id="MobiDB-lite"/>
    </source>
</evidence>
<feature type="region of interest" description="Disordered" evidence="1">
    <location>
        <begin position="27"/>
        <end position="79"/>
    </location>
</feature>
<organism evidence="2 3">
    <name type="scientific">Pristionchus pacificus</name>
    <name type="common">Parasitic nematode worm</name>
    <dbReference type="NCBI Taxonomy" id="54126"/>
    <lineage>
        <taxon>Eukaryota</taxon>
        <taxon>Metazoa</taxon>
        <taxon>Ecdysozoa</taxon>
        <taxon>Nematoda</taxon>
        <taxon>Chromadorea</taxon>
        <taxon>Rhabditida</taxon>
        <taxon>Rhabditina</taxon>
        <taxon>Diplogasteromorpha</taxon>
        <taxon>Diplogasteroidea</taxon>
        <taxon>Neodiplogasteridae</taxon>
        <taxon>Pristionchus</taxon>
    </lineage>
</organism>
<dbReference type="PROSITE" id="PS00518">
    <property type="entry name" value="ZF_RING_1"/>
    <property type="match status" value="3"/>
</dbReference>
<evidence type="ECO:0000313" key="3">
    <source>
        <dbReference type="Proteomes" id="UP000005239"/>
    </source>
</evidence>
<dbReference type="Gene3D" id="3.30.40.10">
    <property type="entry name" value="Zinc/RING finger domain, C3HC4 (zinc finger)"/>
    <property type="match status" value="4"/>
</dbReference>
<reference evidence="3" key="1">
    <citation type="journal article" date="2008" name="Nat. Genet.">
        <title>The Pristionchus pacificus genome provides a unique perspective on nematode lifestyle and parasitism.</title>
        <authorList>
            <person name="Dieterich C."/>
            <person name="Clifton S.W."/>
            <person name="Schuster L.N."/>
            <person name="Chinwalla A."/>
            <person name="Delehaunty K."/>
            <person name="Dinkelacker I."/>
            <person name="Fulton L."/>
            <person name="Fulton R."/>
            <person name="Godfrey J."/>
            <person name="Minx P."/>
            <person name="Mitreva M."/>
            <person name="Roeseler W."/>
            <person name="Tian H."/>
            <person name="Witte H."/>
            <person name="Yang S.P."/>
            <person name="Wilson R.K."/>
            <person name="Sommer R.J."/>
        </authorList>
    </citation>
    <scope>NUCLEOTIDE SEQUENCE [LARGE SCALE GENOMIC DNA]</scope>
    <source>
        <strain evidence="3">PS312</strain>
    </source>
</reference>
<keyword evidence="3" id="KW-1185">Reference proteome</keyword>
<dbReference type="InterPro" id="IPR017907">
    <property type="entry name" value="Znf_RING_CS"/>
</dbReference>
<protein>
    <submittedName>
        <fullName evidence="2">RING finger protein 10</fullName>
    </submittedName>
</protein>
<sequence>MEGFANFCLGALVGGWSVYLFMENQAHNPGRNDEKESANAENEELEKLYADELTITSETDDDEDDSDEEEEEDKERDRKMELIVELRKENDENTTLFSRACRVCPVDDPPSRAVFVECGHAVCGDCADAAASDAESRECPLCLTAGNYKPLYEEHDVDDESSPDNTPRFSRLCRVCYADAPLKRAVFTECGHIVCRACAWQIAIDADDWDGHASYADDEYEAIDAVHASDADADGDATMTDEDVDAYASVADVGQAEEEEERLDCGGDDGSVNFSDASEADTASGADDASDAETVSEEDTDDDDDDDWNPLSCPLCRTKSGFGPLTKMSNNFFGGHNFNRHAFLAAYMDVHHRPRPLSSPPTELRAVADAVAVANARRPLVHEGADRAVSLVLAQGHDINVDADRLVGEGVDADTDPYADELELARDSEVEEDDEDEWKIEKMEVIRKLREENEESTDLRFSRACTACDVAEPRRRVVCTRCGHTVCRECVDARLRLVCPTCQSAASFVKLYEEQAAGRQGFSRACTICVTDCPRARAYFTRCGHIVCLACALQLQADADADADADSDADDSDDDEDEIQVCCPMCRTEGYFEELKERLEHN</sequence>
<reference evidence="2" key="2">
    <citation type="submission" date="2022-06" db="UniProtKB">
        <authorList>
            <consortium name="EnsemblMetazoa"/>
        </authorList>
    </citation>
    <scope>IDENTIFICATION</scope>
    <source>
        <strain evidence="2">PS312</strain>
    </source>
</reference>
<feature type="compositionally biased region" description="Low complexity" evidence="1">
    <location>
        <begin position="275"/>
        <end position="287"/>
    </location>
</feature>
<dbReference type="AlphaFoldDB" id="A0A2A6BN27"/>
<dbReference type="PANTHER" id="PTHR16450:SF1">
    <property type="entry name" value="PROTEIN CBG12045"/>
    <property type="match status" value="1"/>
</dbReference>
<evidence type="ECO:0000313" key="2">
    <source>
        <dbReference type="EnsemblMetazoa" id="PPA08640.1"/>
    </source>
</evidence>